<reference evidence="1 2" key="1">
    <citation type="submission" date="2019-07" db="EMBL/GenBank/DDBJ databases">
        <title>Diversity of Bacteria from Kongsfjorden, Arctic.</title>
        <authorList>
            <person name="Yu Y."/>
        </authorList>
    </citation>
    <scope>NUCLEOTIDE SEQUENCE [LARGE SCALE GENOMIC DNA]</scope>
    <source>
        <strain evidence="1 2">SM1923</strain>
    </source>
</reference>
<dbReference type="OrthoDB" id="6120156at2"/>
<protein>
    <submittedName>
        <fullName evidence="1">Uncharacterized protein</fullName>
    </submittedName>
</protein>
<dbReference type="EMBL" id="VNFH01000008">
    <property type="protein sequence ID" value="TVU69191.1"/>
    <property type="molecule type" value="Genomic_DNA"/>
</dbReference>
<evidence type="ECO:0000313" key="1">
    <source>
        <dbReference type="EMBL" id="TVU69191.1"/>
    </source>
</evidence>
<keyword evidence="2" id="KW-1185">Reference proteome</keyword>
<evidence type="ECO:0000313" key="2">
    <source>
        <dbReference type="Proteomes" id="UP000319941"/>
    </source>
</evidence>
<accession>A0A558HJC6</accession>
<dbReference type="Proteomes" id="UP000319941">
    <property type="component" value="Unassembled WGS sequence"/>
</dbReference>
<dbReference type="STRING" id="553385.GCA_000591415_00791"/>
<gene>
    <name evidence="1" type="ORF">FQP86_12085</name>
</gene>
<dbReference type="RefSeq" id="WP_024951108.1">
    <property type="nucleotide sequence ID" value="NZ_CAWOWR010000137.1"/>
</dbReference>
<comment type="caution">
    <text evidence="1">The sequence shown here is derived from an EMBL/GenBank/DDBJ whole genome shotgun (WGS) entry which is preliminary data.</text>
</comment>
<sequence length="168" mass="17897">MDPISAVFAALMDTVAGVSGQLSEGATSHISDTAGLQRQHIEMQYQGQSVDFDTLHWRVIDDSVCAEKIQNATLHTRCSQAASKLFSASCQEMTANPPALPSQRHASLTRMTCNAALGYRPSVGNIQWAEVSGADQLAEAECNAATAALLGNGTLDALQYQRRVCAGR</sequence>
<name>A0A558HJC6_9GAMM</name>
<dbReference type="AlphaFoldDB" id="A0A558HJC6"/>
<proteinExistence type="predicted"/>
<organism evidence="1 2">
    <name type="scientific">Cobetia crustatorum</name>
    <dbReference type="NCBI Taxonomy" id="553385"/>
    <lineage>
        <taxon>Bacteria</taxon>
        <taxon>Pseudomonadati</taxon>
        <taxon>Pseudomonadota</taxon>
        <taxon>Gammaproteobacteria</taxon>
        <taxon>Oceanospirillales</taxon>
        <taxon>Halomonadaceae</taxon>
        <taxon>Cobetia</taxon>
    </lineage>
</organism>